<dbReference type="InterPro" id="IPR023034">
    <property type="entry name" value="PPIase_SurA"/>
</dbReference>
<evidence type="ECO:0000256" key="2">
    <source>
        <dbReference type="ARBA" id="ARBA00022737"/>
    </source>
</evidence>
<dbReference type="GO" id="GO:0006457">
    <property type="term" value="P:protein folding"/>
    <property type="evidence" value="ECO:0007669"/>
    <property type="project" value="UniProtKB-UniRule"/>
</dbReference>
<dbReference type="Gene3D" id="3.10.50.40">
    <property type="match status" value="2"/>
</dbReference>
<feature type="signal peptide" evidence="7">
    <location>
        <begin position="1"/>
        <end position="22"/>
    </location>
</feature>
<dbReference type="HAMAP" id="MF_01183">
    <property type="entry name" value="Chaperone_SurA"/>
    <property type="match status" value="1"/>
</dbReference>
<dbReference type="InterPro" id="IPR046357">
    <property type="entry name" value="PPIase_dom_sf"/>
</dbReference>
<feature type="domain" description="PpiC" evidence="8">
    <location>
        <begin position="193"/>
        <end position="295"/>
    </location>
</feature>
<dbReference type="Gene3D" id="1.10.4030.10">
    <property type="entry name" value="Porin chaperone SurA, peptide-binding domain"/>
    <property type="match status" value="1"/>
</dbReference>
<gene>
    <name evidence="7 9" type="primary">surA</name>
    <name evidence="9" type="ORF">GCM10010995_16130</name>
</gene>
<evidence type="ECO:0000256" key="1">
    <source>
        <dbReference type="ARBA" id="ARBA00022729"/>
    </source>
</evidence>
<dbReference type="SUPFAM" id="SSF54534">
    <property type="entry name" value="FKBP-like"/>
    <property type="match status" value="2"/>
</dbReference>
<dbReference type="PROSITE" id="PS50198">
    <property type="entry name" value="PPIC_PPIASE_2"/>
    <property type="match status" value="2"/>
</dbReference>
<comment type="catalytic activity">
    <reaction evidence="7">
        <text>[protein]-peptidylproline (omega=180) = [protein]-peptidylproline (omega=0)</text>
        <dbReference type="Rhea" id="RHEA:16237"/>
        <dbReference type="Rhea" id="RHEA-COMP:10747"/>
        <dbReference type="Rhea" id="RHEA-COMP:10748"/>
        <dbReference type="ChEBI" id="CHEBI:83833"/>
        <dbReference type="ChEBI" id="CHEBI:83834"/>
        <dbReference type="EC" id="5.2.1.8"/>
    </reaction>
</comment>
<keyword evidence="4 7" id="KW-0697">Rotamase</keyword>
<comment type="subcellular location">
    <subcellularLocation>
        <location evidence="7">Periplasm</location>
    </subcellularLocation>
    <text evidence="7">Is capable of associating with the outer membrane.</text>
</comment>
<feature type="chain" id="PRO_5035349285" description="Chaperone SurA" evidence="7">
    <location>
        <begin position="23"/>
        <end position="458"/>
    </location>
</feature>
<evidence type="ECO:0000259" key="8">
    <source>
        <dbReference type="PROSITE" id="PS50198"/>
    </source>
</evidence>
<reference evidence="9" key="1">
    <citation type="journal article" date="2014" name="Int. J. Syst. Evol. Microbiol.">
        <title>Complete genome sequence of Corynebacterium casei LMG S-19264T (=DSM 44701T), isolated from a smear-ripened cheese.</title>
        <authorList>
            <consortium name="US DOE Joint Genome Institute (JGI-PGF)"/>
            <person name="Walter F."/>
            <person name="Albersmeier A."/>
            <person name="Kalinowski J."/>
            <person name="Ruckert C."/>
        </authorList>
    </citation>
    <scope>NUCLEOTIDE SEQUENCE</scope>
    <source>
        <strain evidence="9">CGMCC 1.15758</strain>
    </source>
</reference>
<organism evidence="9 10">
    <name type="scientific">Cysteiniphilum litorale</name>
    <dbReference type="NCBI Taxonomy" id="2056700"/>
    <lineage>
        <taxon>Bacteria</taxon>
        <taxon>Pseudomonadati</taxon>
        <taxon>Pseudomonadota</taxon>
        <taxon>Gammaproteobacteria</taxon>
        <taxon>Thiotrichales</taxon>
        <taxon>Fastidiosibacteraceae</taxon>
        <taxon>Cysteiniphilum</taxon>
    </lineage>
</organism>
<dbReference type="EMBL" id="BMJS01000017">
    <property type="protein sequence ID" value="GGF99605.1"/>
    <property type="molecule type" value="Genomic_DNA"/>
</dbReference>
<comment type="function">
    <text evidence="7">Chaperone involved in the correct folding and assembly of outer membrane proteins. Recognizes specific patterns of aromatic residues and the orientation of their side chains, which are found more frequently in integral outer membrane proteins. May act in both early periplasmic and late outer membrane-associated steps of protein maturation.</text>
</comment>
<evidence type="ECO:0000256" key="4">
    <source>
        <dbReference type="ARBA" id="ARBA00023110"/>
    </source>
</evidence>
<keyword evidence="10" id="KW-1185">Reference proteome</keyword>
<reference evidence="9" key="2">
    <citation type="submission" date="2020-09" db="EMBL/GenBank/DDBJ databases">
        <authorList>
            <person name="Sun Q."/>
            <person name="Zhou Y."/>
        </authorList>
    </citation>
    <scope>NUCLEOTIDE SEQUENCE</scope>
    <source>
        <strain evidence="9">CGMCC 1.15758</strain>
    </source>
</reference>
<proteinExistence type="inferred from homology"/>
<dbReference type="RefSeq" id="WP_117002879.1">
    <property type="nucleotide sequence ID" value="NZ_BMJS01000017.1"/>
</dbReference>
<evidence type="ECO:0000313" key="10">
    <source>
        <dbReference type="Proteomes" id="UP000636949"/>
    </source>
</evidence>
<evidence type="ECO:0000256" key="5">
    <source>
        <dbReference type="ARBA" id="ARBA00023186"/>
    </source>
</evidence>
<evidence type="ECO:0000256" key="3">
    <source>
        <dbReference type="ARBA" id="ARBA00022764"/>
    </source>
</evidence>
<evidence type="ECO:0000256" key="7">
    <source>
        <dbReference type="HAMAP-Rule" id="MF_01183"/>
    </source>
</evidence>
<dbReference type="SUPFAM" id="SSF109998">
    <property type="entry name" value="Triger factor/SurA peptide-binding domain-like"/>
    <property type="match status" value="1"/>
</dbReference>
<dbReference type="GO" id="GO:0030288">
    <property type="term" value="C:outer membrane-bounded periplasmic space"/>
    <property type="evidence" value="ECO:0007669"/>
    <property type="project" value="InterPro"/>
</dbReference>
<dbReference type="Pfam" id="PF09312">
    <property type="entry name" value="SurA_N"/>
    <property type="match status" value="1"/>
</dbReference>
<sequence length="458" mass="50541" precursor="true">MHLRTKFITLTSTLILSSLAFADTPPALLQKPGVTHAQNTTIKGKHLINEIVAIVNDQAITLDQLNIEVAKTKAQLDSNPNAQIPDNLTLQRQVLQQLINQTIALQMAKRQGISVTDDEVNNSITEVTAQNGITLAQLKQKLKASNLDYSTYYQTVKDQLIINKLQQRAVAGKVYISPTEVDKYIKKHFSDNQTEYLVNNIVLSLPDNPTTEDQQKVIAQAKEIIRSIKDKKTTFADAAKKYSQAGNASSGGSLDWKTLNKLPSIYQNEVEALQNGQISAPFIANGSVQIIELADSKTPESAKHFVEQYHVQQIVINTSPVVTDNDAKAKLMRILTALDNHQSFSDLAKANSDALDNADSGGDMGWISLNAQPPALAQAIKAAKLKKVSAPFKVNNGWQIIEVLAKRKQDDTANYQKEQAMMALFNENAQQALKTWMLSLRDSAYVEIVDQNLNLPEA</sequence>
<keyword evidence="3 7" id="KW-0574">Periplasm</keyword>
<dbReference type="Proteomes" id="UP000636949">
    <property type="component" value="Unassembled WGS sequence"/>
</dbReference>
<comment type="caution">
    <text evidence="9">The sequence shown here is derived from an EMBL/GenBank/DDBJ whole genome shotgun (WGS) entry which is preliminary data.</text>
</comment>
<accession>A0A8J2Z4Q2</accession>
<feature type="domain" description="PpiC" evidence="8">
    <location>
        <begin position="306"/>
        <end position="405"/>
    </location>
</feature>
<keyword evidence="1 7" id="KW-0732">Signal</keyword>
<dbReference type="InterPro" id="IPR050280">
    <property type="entry name" value="OMP_Chaperone_SurA"/>
</dbReference>
<dbReference type="GO" id="GO:0051082">
    <property type="term" value="F:unfolded protein binding"/>
    <property type="evidence" value="ECO:0007669"/>
    <property type="project" value="UniProtKB-UniRule"/>
</dbReference>
<dbReference type="OrthoDB" id="14196at2"/>
<dbReference type="EC" id="5.2.1.8" evidence="7"/>
<dbReference type="AlphaFoldDB" id="A0A8J2Z4Q2"/>
<keyword evidence="2 7" id="KW-0677">Repeat</keyword>
<dbReference type="GO" id="GO:0050821">
    <property type="term" value="P:protein stabilization"/>
    <property type="evidence" value="ECO:0007669"/>
    <property type="project" value="InterPro"/>
</dbReference>
<dbReference type="PANTHER" id="PTHR47637">
    <property type="entry name" value="CHAPERONE SURA"/>
    <property type="match status" value="1"/>
</dbReference>
<comment type="domain">
    <text evidence="7">The PPIase activity resides only in the second parvulin domain. The N-terminal region and the C-terminal tail are necessary and sufficient for the chaperone activity of SurA. The PPIase activity is dispensable for SurA to function as a chaperone. The N-terminal region and the C-terminal tail are also required for porin recognition.</text>
</comment>
<dbReference type="GO" id="GO:0042277">
    <property type="term" value="F:peptide binding"/>
    <property type="evidence" value="ECO:0007669"/>
    <property type="project" value="InterPro"/>
</dbReference>
<dbReference type="InterPro" id="IPR015391">
    <property type="entry name" value="SurA_N"/>
</dbReference>
<dbReference type="InterPro" id="IPR027304">
    <property type="entry name" value="Trigger_fact/SurA_dom_sf"/>
</dbReference>
<dbReference type="GO" id="GO:0043165">
    <property type="term" value="P:Gram-negative-bacterium-type cell outer membrane assembly"/>
    <property type="evidence" value="ECO:0007669"/>
    <property type="project" value="InterPro"/>
</dbReference>
<keyword evidence="5 7" id="KW-0143">Chaperone</keyword>
<keyword evidence="6 7" id="KW-0413">Isomerase</keyword>
<evidence type="ECO:0000313" key="9">
    <source>
        <dbReference type="EMBL" id="GGF99605.1"/>
    </source>
</evidence>
<dbReference type="GO" id="GO:0003755">
    <property type="term" value="F:peptidyl-prolyl cis-trans isomerase activity"/>
    <property type="evidence" value="ECO:0007669"/>
    <property type="project" value="UniProtKB-UniRule"/>
</dbReference>
<protein>
    <recommendedName>
        <fullName evidence="7">Chaperone SurA</fullName>
    </recommendedName>
    <alternativeName>
        <fullName evidence="7">Peptidyl-prolyl cis-trans isomerase SurA</fullName>
        <shortName evidence="7">PPIase SurA</shortName>
        <ecNumber evidence="7">5.2.1.8</ecNumber>
    </alternativeName>
    <alternativeName>
        <fullName evidence="7">Rotamase SurA</fullName>
    </alternativeName>
</protein>
<name>A0A8J2Z4Q2_9GAMM</name>
<dbReference type="PANTHER" id="PTHR47637:SF1">
    <property type="entry name" value="CHAPERONE SURA"/>
    <property type="match status" value="1"/>
</dbReference>
<evidence type="ECO:0000256" key="6">
    <source>
        <dbReference type="ARBA" id="ARBA00023235"/>
    </source>
</evidence>
<dbReference type="Pfam" id="PF00639">
    <property type="entry name" value="Rotamase"/>
    <property type="match status" value="2"/>
</dbReference>
<dbReference type="InterPro" id="IPR000297">
    <property type="entry name" value="PPIase_PpiC"/>
</dbReference>